<evidence type="ECO:0000313" key="1">
    <source>
        <dbReference type="EMBL" id="ARJ04311.1"/>
    </source>
</evidence>
<dbReference type="AlphaFoldDB" id="A0A1X9LK64"/>
<proteinExistence type="predicted"/>
<dbReference type="Proteomes" id="UP000192775">
    <property type="component" value="Chromosome"/>
</dbReference>
<sequence length="219" mass="24780">MSDQNSPEWRNANGLRRSGRQRLVNAARAELSASSAYSLLSYDELAAKVGMHPHAIRTMFPEEDGLLDAVNDLLVEECVTRLRHAIDQFEPEPTADGRNAFLDASVCIARAQPIDRSSLIIRAQRRLLALRRYETAAAVVEGERRYALGLTDVLEELVRRLRRRFRHPSAAIRLIIGSYERSYEAWLIGGGADDRFHESPFVQTTLPELLRDLTADPRE</sequence>
<dbReference type="STRING" id="1619308.B5808_03000"/>
<evidence type="ECO:0000313" key="2">
    <source>
        <dbReference type="Proteomes" id="UP000192775"/>
    </source>
</evidence>
<keyword evidence="2" id="KW-1185">Reference proteome</keyword>
<accession>A0A1X9LK64</accession>
<dbReference type="SUPFAM" id="SSF46689">
    <property type="entry name" value="Homeodomain-like"/>
    <property type="match status" value="1"/>
</dbReference>
<dbReference type="KEGG" id="cphy:B5808_03000"/>
<reference evidence="1 2" key="1">
    <citation type="submission" date="2017-04" db="EMBL/GenBank/DDBJ databases">
        <authorList>
            <person name="Afonso C.L."/>
            <person name="Miller P.J."/>
            <person name="Scott M.A."/>
            <person name="Spackman E."/>
            <person name="Goraichik I."/>
            <person name="Dimitrov K.M."/>
            <person name="Suarez D.L."/>
            <person name="Swayne D.E."/>
        </authorList>
    </citation>
    <scope>NUCLEOTIDE SEQUENCE [LARGE SCALE GENOMIC DNA]</scope>
    <source>
        <strain evidence="2">XA(T)</strain>
    </source>
</reference>
<dbReference type="InterPro" id="IPR009057">
    <property type="entry name" value="Homeodomain-like_sf"/>
</dbReference>
<protein>
    <submittedName>
        <fullName evidence="1">Uncharacterized protein</fullName>
    </submittedName>
</protein>
<dbReference type="RefSeq" id="WP_085018303.1">
    <property type="nucleotide sequence ID" value="NZ_BMHD01000001.1"/>
</dbReference>
<dbReference type="Gene3D" id="1.10.357.10">
    <property type="entry name" value="Tetracycline Repressor, domain 2"/>
    <property type="match status" value="1"/>
</dbReference>
<name>A0A1X9LK64_9MICO</name>
<dbReference type="EMBL" id="CP020715">
    <property type="protein sequence ID" value="ARJ04311.1"/>
    <property type="molecule type" value="Genomic_DNA"/>
</dbReference>
<gene>
    <name evidence="1" type="ORF">B5808_03000</name>
</gene>
<organism evidence="1 2">
    <name type="scientific">Cnuibacter physcomitrellae</name>
    <dbReference type="NCBI Taxonomy" id="1619308"/>
    <lineage>
        <taxon>Bacteria</taxon>
        <taxon>Bacillati</taxon>
        <taxon>Actinomycetota</taxon>
        <taxon>Actinomycetes</taxon>
        <taxon>Micrococcales</taxon>
        <taxon>Microbacteriaceae</taxon>
        <taxon>Cnuibacter</taxon>
    </lineage>
</organism>